<name>A0A1B2HV59_9PSEU</name>
<sequence>MLPVALAGLRAELSEARALTLELAGMTAEQADCSWCDQLEAEYHDAGAAQAAMARQLTRWRLDHPDAPGLDDLAGLVAEVEPVRQALFAELARLRCAHGLSGTSVLPGTSRAELVRDEPQWTVQPGHEQHTLHVWREDDTHLVAVVGAHGDESGDAVAARLAAEYPDHEVDLLMWTPSSAGDRFERRTSQGCEEVRAHDLIDRLGAGRQYRCGCQPGIGR</sequence>
<accession>A0A1B2HV59</accession>
<proteinExistence type="predicted"/>
<dbReference type="EMBL" id="CP016793">
    <property type="protein sequence ID" value="ANZ41629.1"/>
    <property type="molecule type" value="Genomic_DNA"/>
</dbReference>
<evidence type="ECO:0000313" key="1">
    <source>
        <dbReference type="EMBL" id="ANZ41629.1"/>
    </source>
</evidence>
<dbReference type="KEGG" id="led:BBK82_42450"/>
<dbReference type="Proteomes" id="UP000093053">
    <property type="component" value="Chromosome"/>
</dbReference>
<gene>
    <name evidence="1" type="ORF">BBK82_42450</name>
</gene>
<protein>
    <submittedName>
        <fullName evidence="1">Uncharacterized protein</fullName>
    </submittedName>
</protein>
<evidence type="ECO:0000313" key="2">
    <source>
        <dbReference type="Proteomes" id="UP000093053"/>
    </source>
</evidence>
<reference evidence="1 2" key="1">
    <citation type="submission" date="2016-07" db="EMBL/GenBank/DDBJ databases">
        <title>Complete genome sequence of the Lentzea guizhouensis DHS C013.</title>
        <authorList>
            <person name="Cao C."/>
        </authorList>
    </citation>
    <scope>NUCLEOTIDE SEQUENCE [LARGE SCALE GENOMIC DNA]</scope>
    <source>
        <strain evidence="1 2">DHS C013</strain>
    </source>
</reference>
<dbReference type="AlphaFoldDB" id="A0A1B2HV59"/>
<keyword evidence="2" id="KW-1185">Reference proteome</keyword>
<organism evidence="1 2">
    <name type="scientific">Lentzea guizhouensis</name>
    <dbReference type="NCBI Taxonomy" id="1586287"/>
    <lineage>
        <taxon>Bacteria</taxon>
        <taxon>Bacillati</taxon>
        <taxon>Actinomycetota</taxon>
        <taxon>Actinomycetes</taxon>
        <taxon>Pseudonocardiales</taxon>
        <taxon>Pseudonocardiaceae</taxon>
        <taxon>Lentzea</taxon>
    </lineage>
</organism>